<comment type="caution">
    <text evidence="1">The sequence shown here is derived from an EMBL/GenBank/DDBJ whole genome shotgun (WGS) entry which is preliminary data.</text>
</comment>
<organism evidence="1 2">
    <name type="scientific">Parelaphostrongylus tenuis</name>
    <name type="common">Meningeal worm</name>
    <dbReference type="NCBI Taxonomy" id="148309"/>
    <lineage>
        <taxon>Eukaryota</taxon>
        <taxon>Metazoa</taxon>
        <taxon>Ecdysozoa</taxon>
        <taxon>Nematoda</taxon>
        <taxon>Chromadorea</taxon>
        <taxon>Rhabditida</taxon>
        <taxon>Rhabditina</taxon>
        <taxon>Rhabditomorpha</taxon>
        <taxon>Strongyloidea</taxon>
        <taxon>Metastrongylidae</taxon>
        <taxon>Parelaphostrongylus</taxon>
    </lineage>
</organism>
<keyword evidence="2" id="KW-1185">Reference proteome</keyword>
<name>A0AAD5MZS4_PARTN</name>
<dbReference type="Proteomes" id="UP001196413">
    <property type="component" value="Unassembled WGS sequence"/>
</dbReference>
<evidence type="ECO:0000313" key="1">
    <source>
        <dbReference type="EMBL" id="KAJ1365433.1"/>
    </source>
</evidence>
<dbReference type="EMBL" id="JAHQIW010005268">
    <property type="protein sequence ID" value="KAJ1365433.1"/>
    <property type="molecule type" value="Genomic_DNA"/>
</dbReference>
<sequence>MERQLCTVLAVQLGEKLRMHVDHATSLKTAEDYKNVMAVVFALYQKLDTGEEQTHCSLDLLPPCVCKLYD</sequence>
<dbReference type="AlphaFoldDB" id="A0AAD5MZS4"/>
<gene>
    <name evidence="1" type="ORF">KIN20_025727</name>
</gene>
<reference evidence="1" key="1">
    <citation type="submission" date="2021-06" db="EMBL/GenBank/DDBJ databases">
        <title>Parelaphostrongylus tenuis whole genome reference sequence.</title>
        <authorList>
            <person name="Garwood T.J."/>
            <person name="Larsen P.A."/>
            <person name="Fountain-Jones N.M."/>
            <person name="Garbe J.R."/>
            <person name="Macchietto M.G."/>
            <person name="Kania S.A."/>
            <person name="Gerhold R.W."/>
            <person name="Richards J.E."/>
            <person name="Wolf T.M."/>
        </authorList>
    </citation>
    <scope>NUCLEOTIDE SEQUENCE</scope>
    <source>
        <strain evidence="1">MNPRO001-30</strain>
        <tissue evidence="1">Meninges</tissue>
    </source>
</reference>
<accession>A0AAD5MZS4</accession>
<evidence type="ECO:0000313" key="2">
    <source>
        <dbReference type="Proteomes" id="UP001196413"/>
    </source>
</evidence>
<proteinExistence type="predicted"/>
<protein>
    <submittedName>
        <fullName evidence="1">Uncharacterized protein</fullName>
    </submittedName>
</protein>